<dbReference type="AlphaFoldDB" id="A0A0K9NLH2"/>
<comment type="caution">
    <text evidence="2">The sequence shown here is derived from an EMBL/GenBank/DDBJ whole genome shotgun (WGS) entry which is preliminary data.</text>
</comment>
<accession>A0A0K9NLH2</accession>
<sequence length="61" mass="6622">MLVANVLVPPYPISLSKTLRSPRRETHLASSTSVRGYTIDKLPSARPSSTPYTSCSSSQEV</sequence>
<dbReference type="EMBL" id="LFYR01002133">
    <property type="protein sequence ID" value="KMZ56830.1"/>
    <property type="molecule type" value="Genomic_DNA"/>
</dbReference>
<evidence type="ECO:0000313" key="2">
    <source>
        <dbReference type="EMBL" id="KMZ56830.1"/>
    </source>
</evidence>
<keyword evidence="3" id="KW-1185">Reference proteome</keyword>
<reference evidence="3" key="1">
    <citation type="journal article" date="2016" name="Nature">
        <title>The genome of the seagrass Zostera marina reveals angiosperm adaptation to the sea.</title>
        <authorList>
            <person name="Olsen J.L."/>
            <person name="Rouze P."/>
            <person name="Verhelst B."/>
            <person name="Lin Y.-C."/>
            <person name="Bayer T."/>
            <person name="Collen J."/>
            <person name="Dattolo E."/>
            <person name="De Paoli E."/>
            <person name="Dittami S."/>
            <person name="Maumus F."/>
            <person name="Michel G."/>
            <person name="Kersting A."/>
            <person name="Lauritano C."/>
            <person name="Lohaus R."/>
            <person name="Toepel M."/>
            <person name="Tonon T."/>
            <person name="Vanneste K."/>
            <person name="Amirebrahimi M."/>
            <person name="Brakel J."/>
            <person name="Bostroem C."/>
            <person name="Chovatia M."/>
            <person name="Grimwood J."/>
            <person name="Jenkins J.W."/>
            <person name="Jueterbock A."/>
            <person name="Mraz A."/>
            <person name="Stam W.T."/>
            <person name="Tice H."/>
            <person name="Bornberg-Bauer E."/>
            <person name="Green P.J."/>
            <person name="Pearson G.A."/>
            <person name="Procaccini G."/>
            <person name="Duarte C.M."/>
            <person name="Schmutz J."/>
            <person name="Reusch T.B.H."/>
            <person name="Van de Peer Y."/>
        </authorList>
    </citation>
    <scope>NUCLEOTIDE SEQUENCE [LARGE SCALE GENOMIC DNA]</scope>
    <source>
        <strain evidence="3">cv. Finnish</strain>
    </source>
</reference>
<feature type="compositionally biased region" description="Low complexity" evidence="1">
    <location>
        <begin position="47"/>
        <end position="61"/>
    </location>
</feature>
<feature type="region of interest" description="Disordered" evidence="1">
    <location>
        <begin position="20"/>
        <end position="61"/>
    </location>
</feature>
<protein>
    <submittedName>
        <fullName evidence="2">Uncharacterized protein</fullName>
    </submittedName>
</protein>
<gene>
    <name evidence="2" type="ORF">ZOSMA_914G00020</name>
</gene>
<proteinExistence type="predicted"/>
<evidence type="ECO:0000313" key="3">
    <source>
        <dbReference type="Proteomes" id="UP000036987"/>
    </source>
</evidence>
<dbReference type="Proteomes" id="UP000036987">
    <property type="component" value="Unassembled WGS sequence"/>
</dbReference>
<evidence type="ECO:0000256" key="1">
    <source>
        <dbReference type="SAM" id="MobiDB-lite"/>
    </source>
</evidence>
<name>A0A0K9NLH2_ZOSMR</name>
<organism evidence="2 3">
    <name type="scientific">Zostera marina</name>
    <name type="common">Eelgrass</name>
    <dbReference type="NCBI Taxonomy" id="29655"/>
    <lineage>
        <taxon>Eukaryota</taxon>
        <taxon>Viridiplantae</taxon>
        <taxon>Streptophyta</taxon>
        <taxon>Embryophyta</taxon>
        <taxon>Tracheophyta</taxon>
        <taxon>Spermatophyta</taxon>
        <taxon>Magnoliopsida</taxon>
        <taxon>Liliopsida</taxon>
        <taxon>Zosteraceae</taxon>
        <taxon>Zostera</taxon>
    </lineage>
</organism>